<comment type="catalytic activity">
    <reaction evidence="7">
        <text>Fe(2+)(in) = Fe(2+)(out)</text>
        <dbReference type="Rhea" id="RHEA:28486"/>
        <dbReference type="ChEBI" id="CHEBI:29033"/>
    </reaction>
</comment>
<evidence type="ECO:0000259" key="10">
    <source>
        <dbReference type="PROSITE" id="PS50905"/>
    </source>
</evidence>
<keyword evidence="5 8" id="KW-0479">Metal-binding</keyword>
<evidence type="ECO:0000256" key="5">
    <source>
        <dbReference type="ARBA" id="ARBA00022723"/>
    </source>
</evidence>
<dbReference type="AlphaFoldDB" id="A0A380MZB4"/>
<name>A0A380MZB4_9GAMM</name>
<dbReference type="Proteomes" id="UP000254575">
    <property type="component" value="Unassembled WGS sequence"/>
</dbReference>
<evidence type="ECO:0000256" key="9">
    <source>
        <dbReference type="PIRSR" id="PIRSR002560-1"/>
    </source>
</evidence>
<gene>
    <name evidence="11" type="primary">bfr_1</name>
    <name evidence="11" type="ORF">NCTC10717_01539</name>
</gene>
<feature type="binding site" description="axial binding residue" evidence="9">
    <location>
        <position position="52"/>
    </location>
    <ligand>
        <name>heme b</name>
        <dbReference type="ChEBI" id="CHEBI:60344"/>
        <note>ligand shared between dimeric partners</note>
    </ligand>
    <ligandPart>
        <name>Fe</name>
        <dbReference type="ChEBI" id="CHEBI:18248"/>
    </ligandPart>
</feature>
<dbReference type="EMBL" id="UHIA01000004">
    <property type="protein sequence ID" value="SUO97618.1"/>
    <property type="molecule type" value="Genomic_DNA"/>
</dbReference>
<dbReference type="GO" id="GO:0005829">
    <property type="term" value="C:cytosol"/>
    <property type="evidence" value="ECO:0007669"/>
    <property type="project" value="TreeGrafter"/>
</dbReference>
<sequence length="156" mass="17750">MKTEEHINEALNTVLRHELTLINQYFLHARMLKNWGYEAVGKSMYKQSITAMKNADELVQRIFFLEGLPNLQDLGKLLLGENVQEAISCDLKATLAQHEAQIAAIELLSKSQDYVSRKLLREQLKTTEAYIDWLDEQQGQIEDLGLANYLQSAVAG</sequence>
<dbReference type="InterPro" id="IPR009078">
    <property type="entry name" value="Ferritin-like_SF"/>
</dbReference>
<dbReference type="RefSeq" id="WP_115218705.1">
    <property type="nucleotide sequence ID" value="NZ_UHIA01000004.1"/>
</dbReference>
<dbReference type="GO" id="GO:0004322">
    <property type="term" value="F:ferroxidase activity"/>
    <property type="evidence" value="ECO:0007669"/>
    <property type="project" value="UniProtKB-EC"/>
</dbReference>
<keyword evidence="6 8" id="KW-0408">Iron</keyword>
<proteinExistence type="inferred from homology"/>
<protein>
    <recommendedName>
        <fullName evidence="8">Bacterioferritin</fullName>
        <ecNumber evidence="8">1.16.3.1</ecNumber>
    </recommendedName>
</protein>
<keyword evidence="12" id="KW-1185">Reference proteome</keyword>
<evidence type="ECO:0000256" key="7">
    <source>
        <dbReference type="ARBA" id="ARBA00036243"/>
    </source>
</evidence>
<feature type="domain" description="Ferritin-like diiron" evidence="10">
    <location>
        <begin position="1"/>
        <end position="145"/>
    </location>
</feature>
<dbReference type="OrthoDB" id="9800505at2"/>
<evidence type="ECO:0000256" key="3">
    <source>
        <dbReference type="ARBA" id="ARBA00022434"/>
    </source>
</evidence>
<dbReference type="InterPro" id="IPR009040">
    <property type="entry name" value="Ferritin-like_diiron"/>
</dbReference>
<evidence type="ECO:0000256" key="2">
    <source>
        <dbReference type="ARBA" id="ARBA00008093"/>
    </source>
</evidence>
<dbReference type="Gene3D" id="1.20.1260.10">
    <property type="match status" value="1"/>
</dbReference>
<reference evidence="11 12" key="1">
    <citation type="submission" date="2018-06" db="EMBL/GenBank/DDBJ databases">
        <authorList>
            <consortium name="Pathogen Informatics"/>
            <person name="Doyle S."/>
        </authorList>
    </citation>
    <scope>NUCLEOTIDE SEQUENCE [LARGE SCALE GENOMIC DNA]</scope>
    <source>
        <strain evidence="11 12">NCTC10717</strain>
    </source>
</reference>
<dbReference type="PRINTS" id="PR00601">
    <property type="entry name" value="BACFERRITIN"/>
</dbReference>
<evidence type="ECO:0000313" key="12">
    <source>
        <dbReference type="Proteomes" id="UP000254575"/>
    </source>
</evidence>
<dbReference type="GO" id="GO:0006826">
    <property type="term" value="P:iron ion transport"/>
    <property type="evidence" value="ECO:0007669"/>
    <property type="project" value="InterPro"/>
</dbReference>
<dbReference type="GO" id="GO:0008199">
    <property type="term" value="F:ferric iron binding"/>
    <property type="evidence" value="ECO:0007669"/>
    <property type="project" value="InterPro"/>
</dbReference>
<comment type="function">
    <text evidence="8">Iron-storage protein, whose ferroxidase center binds Fe(2+), oxidizes it using dioxygen to Fe(3+), and participates in the subsequent Fe(3+) oxide mineral core formation within the central cavity of the BFR protein shell.</text>
</comment>
<dbReference type="CDD" id="cd00907">
    <property type="entry name" value="Bacterioferritin"/>
    <property type="match status" value="1"/>
</dbReference>
<evidence type="ECO:0000256" key="8">
    <source>
        <dbReference type="PIRNR" id="PIRNR002560"/>
    </source>
</evidence>
<keyword evidence="4" id="KW-0349">Heme</keyword>
<dbReference type="PANTHER" id="PTHR30295">
    <property type="entry name" value="BACTERIOFERRITIN"/>
    <property type="match status" value="1"/>
</dbReference>
<dbReference type="InterPro" id="IPR012347">
    <property type="entry name" value="Ferritin-like"/>
</dbReference>
<dbReference type="NCBIfam" id="TIGR00754">
    <property type="entry name" value="bfr"/>
    <property type="match status" value="1"/>
</dbReference>
<dbReference type="EC" id="1.16.3.1" evidence="8"/>
<dbReference type="GO" id="GO:0006879">
    <property type="term" value="P:intracellular iron ion homeostasis"/>
    <property type="evidence" value="ECO:0007669"/>
    <property type="project" value="UniProtKB-KW"/>
</dbReference>
<evidence type="ECO:0000256" key="4">
    <source>
        <dbReference type="ARBA" id="ARBA00022617"/>
    </source>
</evidence>
<evidence type="ECO:0000256" key="6">
    <source>
        <dbReference type="ARBA" id="ARBA00023004"/>
    </source>
</evidence>
<dbReference type="GO" id="GO:0020037">
    <property type="term" value="F:heme binding"/>
    <property type="evidence" value="ECO:0007669"/>
    <property type="project" value="TreeGrafter"/>
</dbReference>
<comment type="similarity">
    <text evidence="2 8">Belongs to the bacterioferritin family.</text>
</comment>
<keyword evidence="3 8" id="KW-0409">Iron storage</keyword>
<dbReference type="InterPro" id="IPR008331">
    <property type="entry name" value="Ferritin_DPS_dom"/>
</dbReference>
<evidence type="ECO:0000256" key="1">
    <source>
        <dbReference type="ARBA" id="ARBA00001970"/>
    </source>
</evidence>
<organism evidence="11 12">
    <name type="scientific">Suttonella indologenes</name>
    <dbReference type="NCBI Taxonomy" id="13276"/>
    <lineage>
        <taxon>Bacteria</taxon>
        <taxon>Pseudomonadati</taxon>
        <taxon>Pseudomonadota</taxon>
        <taxon>Gammaproteobacteria</taxon>
        <taxon>Cardiobacteriales</taxon>
        <taxon>Cardiobacteriaceae</taxon>
        <taxon>Suttonella</taxon>
    </lineage>
</organism>
<evidence type="ECO:0000313" key="11">
    <source>
        <dbReference type="EMBL" id="SUO97618.1"/>
    </source>
</evidence>
<dbReference type="SUPFAM" id="SSF47240">
    <property type="entry name" value="Ferritin-like"/>
    <property type="match status" value="1"/>
</dbReference>
<dbReference type="PROSITE" id="PS50905">
    <property type="entry name" value="FERRITIN_LIKE"/>
    <property type="match status" value="1"/>
</dbReference>
<keyword evidence="11" id="KW-0560">Oxidoreductase</keyword>
<feature type="binding site" evidence="9">
    <location>
        <position position="18"/>
    </location>
    <ligand>
        <name>Fe cation</name>
        <dbReference type="ChEBI" id="CHEBI:24875"/>
        <label>1</label>
    </ligand>
</feature>
<dbReference type="InterPro" id="IPR002024">
    <property type="entry name" value="Bacterioferritin"/>
</dbReference>
<comment type="cofactor">
    <cofactor evidence="1">
        <name>heme b</name>
        <dbReference type="ChEBI" id="CHEBI:60344"/>
    </cofactor>
</comment>
<dbReference type="Pfam" id="PF00210">
    <property type="entry name" value="Ferritin"/>
    <property type="match status" value="1"/>
</dbReference>
<accession>A0A380MZB4</accession>
<dbReference type="PIRSF" id="PIRSF002560">
    <property type="entry name" value="Bacterioferritin"/>
    <property type="match status" value="1"/>
</dbReference>
<dbReference type="PANTHER" id="PTHR30295:SF0">
    <property type="entry name" value="BACTERIOFERRITIN"/>
    <property type="match status" value="1"/>
</dbReference>
<comment type="catalytic activity">
    <reaction evidence="8">
        <text>4 Fe(2+) + O2 + 4 H(+) = 4 Fe(3+) + 2 H2O</text>
        <dbReference type="Rhea" id="RHEA:11148"/>
        <dbReference type="ChEBI" id="CHEBI:15377"/>
        <dbReference type="ChEBI" id="CHEBI:15378"/>
        <dbReference type="ChEBI" id="CHEBI:15379"/>
        <dbReference type="ChEBI" id="CHEBI:29033"/>
        <dbReference type="ChEBI" id="CHEBI:29034"/>
        <dbReference type="EC" id="1.16.3.1"/>
    </reaction>
</comment>